<proteinExistence type="predicted"/>
<dbReference type="RefSeq" id="WP_102246975.1">
    <property type="nucleotide sequence ID" value="NZ_CP025682.1"/>
</dbReference>
<evidence type="ECO:0000313" key="3">
    <source>
        <dbReference type="Proteomes" id="UP000242205"/>
    </source>
</evidence>
<dbReference type="InterPro" id="IPR014057">
    <property type="entry name" value="HI1420"/>
</dbReference>
<dbReference type="CDD" id="cd00093">
    <property type="entry name" value="HTH_XRE"/>
    <property type="match status" value="1"/>
</dbReference>
<reference evidence="2 3" key="1">
    <citation type="submission" date="2018-01" db="EMBL/GenBank/DDBJ databases">
        <authorList>
            <person name="Fu G.-Y."/>
        </authorList>
    </citation>
    <scope>NUCLEOTIDE SEQUENCE [LARGE SCALE GENOMIC DNA]</scope>
    <source>
        <strain evidence="2 3">SY39</strain>
    </source>
</reference>
<dbReference type="InterPro" id="IPR001387">
    <property type="entry name" value="Cro/C1-type_HTH"/>
</dbReference>
<evidence type="ECO:0000259" key="1">
    <source>
        <dbReference type="PROSITE" id="PS50943"/>
    </source>
</evidence>
<organism evidence="2 3">
    <name type="scientific">Pseudazoarcus pumilus</name>
    <dbReference type="NCBI Taxonomy" id="2067960"/>
    <lineage>
        <taxon>Bacteria</taxon>
        <taxon>Pseudomonadati</taxon>
        <taxon>Pseudomonadota</taxon>
        <taxon>Betaproteobacteria</taxon>
        <taxon>Rhodocyclales</taxon>
        <taxon>Zoogloeaceae</taxon>
        <taxon>Pseudazoarcus</taxon>
    </lineage>
</organism>
<dbReference type="SMART" id="SM00530">
    <property type="entry name" value="HTH_XRE"/>
    <property type="match status" value="1"/>
</dbReference>
<gene>
    <name evidence="2" type="ORF">C0099_08170</name>
</gene>
<dbReference type="EMBL" id="CP025682">
    <property type="protein sequence ID" value="AUN94909.1"/>
    <property type="molecule type" value="Genomic_DNA"/>
</dbReference>
<dbReference type="NCBIfam" id="TIGR02684">
    <property type="entry name" value="dnstrm_HI1420"/>
    <property type="match status" value="1"/>
</dbReference>
<dbReference type="Proteomes" id="UP000242205">
    <property type="component" value="Chromosome"/>
</dbReference>
<dbReference type="PROSITE" id="PS50943">
    <property type="entry name" value="HTH_CROC1"/>
    <property type="match status" value="1"/>
</dbReference>
<dbReference type="PANTHER" id="PTHR40275">
    <property type="entry name" value="SSL7038 PROTEIN"/>
    <property type="match status" value="1"/>
</dbReference>
<keyword evidence="3" id="KW-1185">Reference proteome</keyword>
<dbReference type="InterPro" id="IPR010982">
    <property type="entry name" value="Lambda_DNA-bd_dom_sf"/>
</dbReference>
<dbReference type="SUPFAM" id="SSF47413">
    <property type="entry name" value="lambda repressor-like DNA-binding domains"/>
    <property type="match status" value="1"/>
</dbReference>
<dbReference type="OrthoDB" id="9798416at2"/>
<dbReference type="Gene3D" id="1.10.260.40">
    <property type="entry name" value="lambda repressor-like DNA-binding domains"/>
    <property type="match status" value="1"/>
</dbReference>
<name>A0A2I6S6N4_9RHOO</name>
<dbReference type="AlphaFoldDB" id="A0A2I6S6N4"/>
<feature type="domain" description="HTH cro/C1-type" evidence="1">
    <location>
        <begin position="52"/>
        <end position="97"/>
    </location>
</feature>
<dbReference type="Pfam" id="PF21716">
    <property type="entry name" value="dnstrm_HI1420"/>
    <property type="match status" value="1"/>
</dbReference>
<accession>A0A2I6S6N4</accession>
<dbReference type="KEGG" id="atw:C0099_08170"/>
<sequence>MNETAETFSRWDAADYLRTEEDMRLYLEACLDDGDPALIAAALGDIARARNMSELARQTGLSREGLYKALSGDGNPTFATIMKVARALGLRLRLEPIRS</sequence>
<dbReference type="PANTHER" id="PTHR40275:SF1">
    <property type="entry name" value="SSL7038 PROTEIN"/>
    <property type="match status" value="1"/>
</dbReference>
<dbReference type="GO" id="GO:0003677">
    <property type="term" value="F:DNA binding"/>
    <property type="evidence" value="ECO:0007669"/>
    <property type="project" value="InterPro"/>
</dbReference>
<evidence type="ECO:0000313" key="2">
    <source>
        <dbReference type="EMBL" id="AUN94909.1"/>
    </source>
</evidence>
<protein>
    <submittedName>
        <fullName evidence="2">Putative addiction module antidote protein</fullName>
    </submittedName>
</protein>